<dbReference type="OrthoDB" id="9812992at2"/>
<dbReference type="GO" id="GO:0005524">
    <property type="term" value="F:ATP binding"/>
    <property type="evidence" value="ECO:0007669"/>
    <property type="project" value="UniProtKB-KW"/>
</dbReference>
<comment type="similarity">
    <text evidence="5">Belongs to the GHMP kinase family.</text>
</comment>
<dbReference type="RefSeq" id="WP_139607262.1">
    <property type="nucleotide sequence ID" value="NZ_VDCQ01000090.1"/>
</dbReference>
<dbReference type="InterPro" id="IPR006204">
    <property type="entry name" value="GHMP_kinase_N_dom"/>
</dbReference>
<dbReference type="GO" id="GO:0050201">
    <property type="term" value="F:fucokinase activity"/>
    <property type="evidence" value="ECO:0007669"/>
    <property type="project" value="TreeGrafter"/>
</dbReference>
<keyword evidence="4" id="KW-0067">ATP-binding</keyword>
<dbReference type="Gene3D" id="3.30.230.120">
    <property type="match status" value="1"/>
</dbReference>
<comment type="caution">
    <text evidence="8">The sequence shown here is derived from an EMBL/GenBank/DDBJ whole genome shotgun (WGS) entry which is preliminary data.</text>
</comment>
<evidence type="ECO:0000256" key="2">
    <source>
        <dbReference type="ARBA" id="ARBA00022741"/>
    </source>
</evidence>
<evidence type="ECO:0000256" key="5">
    <source>
        <dbReference type="ARBA" id="ARBA00038121"/>
    </source>
</evidence>
<dbReference type="InterPro" id="IPR013750">
    <property type="entry name" value="GHMP_kinase_C_dom"/>
</dbReference>
<dbReference type="EMBL" id="VDCQ01000090">
    <property type="protein sequence ID" value="TNJ59760.1"/>
    <property type="molecule type" value="Genomic_DNA"/>
</dbReference>
<evidence type="ECO:0000313" key="9">
    <source>
        <dbReference type="Proteomes" id="UP000307943"/>
    </source>
</evidence>
<dbReference type="PANTHER" id="PTHR32463:SF0">
    <property type="entry name" value="L-FUCOSE KINASE"/>
    <property type="match status" value="1"/>
</dbReference>
<keyword evidence="2" id="KW-0547">Nucleotide-binding</keyword>
<organism evidence="8 9">
    <name type="scientific">Paenibacillus hemerocallicola</name>
    <dbReference type="NCBI Taxonomy" id="1172614"/>
    <lineage>
        <taxon>Bacteria</taxon>
        <taxon>Bacillati</taxon>
        <taxon>Bacillota</taxon>
        <taxon>Bacilli</taxon>
        <taxon>Bacillales</taxon>
        <taxon>Paenibacillaceae</taxon>
        <taxon>Paenibacillus</taxon>
    </lineage>
</organism>
<feature type="domain" description="GHMP kinase N-terminal" evidence="6">
    <location>
        <begin position="72"/>
        <end position="154"/>
    </location>
</feature>
<dbReference type="PANTHER" id="PTHR32463">
    <property type="entry name" value="L-FUCOSE KINASE"/>
    <property type="match status" value="1"/>
</dbReference>
<gene>
    <name evidence="8" type="ORF">FE784_36935</name>
</gene>
<dbReference type="SUPFAM" id="SSF54211">
    <property type="entry name" value="Ribosomal protein S5 domain 2-like"/>
    <property type="match status" value="1"/>
</dbReference>
<dbReference type="AlphaFoldDB" id="A0A5C4SYX6"/>
<dbReference type="InterPro" id="IPR001174">
    <property type="entry name" value="HddA/FKP"/>
</dbReference>
<dbReference type="PIRSF" id="PIRSF036406">
    <property type="entry name" value="Hept_kin"/>
    <property type="match status" value="1"/>
</dbReference>
<dbReference type="InterPro" id="IPR014606">
    <property type="entry name" value="Heptose_7-P_kinase"/>
</dbReference>
<feature type="domain" description="GHMP kinase C-terminal" evidence="7">
    <location>
        <begin position="229"/>
        <end position="301"/>
    </location>
</feature>
<dbReference type="GO" id="GO:0042352">
    <property type="term" value="P:GDP-L-fucose salvage"/>
    <property type="evidence" value="ECO:0007669"/>
    <property type="project" value="TreeGrafter"/>
</dbReference>
<keyword evidence="1" id="KW-0808">Transferase</keyword>
<dbReference type="InterPro" id="IPR052203">
    <property type="entry name" value="GHMP_Kinase-Related"/>
</dbReference>
<keyword evidence="9" id="KW-1185">Reference proteome</keyword>
<accession>A0A5C4SYX6</accession>
<dbReference type="InterPro" id="IPR006203">
    <property type="entry name" value="GHMP_knse_ATP-bd_CS"/>
</dbReference>
<sequence>MIITKTPFRVSFCGGGSDLESFYEKYDGCVLSTTINKYMYISVHPYFDARYTALKYSENEIVDDISKIKHKIFNCVLNKTEISGVEISSTADIPAGTGLGSSSTFTVGLLNTLYCYKGKYASKARLAEEASDIEINKLGAPIGKQDQYAASFGGLNFIRFNRDGSVSVSPIVMKPETYTKLQNNLMMFYIGSSRSANEILGEQKQNMSKEDKTNNLIEMCKLAEEMKMALEENDLSSFGNILHKSWELKRTLASGISNPSIDEAYHVAMENGALGGKLLGAGGGGFLLLYCEPDNQEKVRVSLGLKQLNFEFERDGTSVVYIGDKYWSEN</sequence>
<evidence type="ECO:0000256" key="1">
    <source>
        <dbReference type="ARBA" id="ARBA00022679"/>
    </source>
</evidence>
<dbReference type="Pfam" id="PF08544">
    <property type="entry name" value="GHMP_kinases_C"/>
    <property type="match status" value="1"/>
</dbReference>
<evidence type="ECO:0000256" key="3">
    <source>
        <dbReference type="ARBA" id="ARBA00022777"/>
    </source>
</evidence>
<dbReference type="PRINTS" id="PR00960">
    <property type="entry name" value="LMBPPROTEIN"/>
</dbReference>
<evidence type="ECO:0000259" key="6">
    <source>
        <dbReference type="Pfam" id="PF00288"/>
    </source>
</evidence>
<evidence type="ECO:0000313" key="8">
    <source>
        <dbReference type="EMBL" id="TNJ59760.1"/>
    </source>
</evidence>
<reference evidence="8 9" key="1">
    <citation type="submission" date="2019-05" db="EMBL/GenBank/DDBJ databases">
        <title>We sequenced the genome of Paenibacillus hemerocallicola KCTC 33185 for further insight into its adaptation and study the phylogeny of Paenibacillus.</title>
        <authorList>
            <person name="Narsing Rao M.P."/>
        </authorList>
    </citation>
    <scope>NUCLEOTIDE SEQUENCE [LARGE SCALE GENOMIC DNA]</scope>
    <source>
        <strain evidence="8 9">KCTC 33185</strain>
    </source>
</reference>
<dbReference type="InterPro" id="IPR036554">
    <property type="entry name" value="GHMP_kinase_C_sf"/>
</dbReference>
<evidence type="ECO:0000256" key="4">
    <source>
        <dbReference type="ARBA" id="ARBA00022840"/>
    </source>
</evidence>
<evidence type="ECO:0000259" key="7">
    <source>
        <dbReference type="Pfam" id="PF08544"/>
    </source>
</evidence>
<dbReference type="SUPFAM" id="SSF55060">
    <property type="entry name" value="GHMP Kinase, C-terminal domain"/>
    <property type="match status" value="1"/>
</dbReference>
<protein>
    <submittedName>
        <fullName evidence="8">GHMP kinase</fullName>
    </submittedName>
</protein>
<name>A0A5C4SYX6_9BACL</name>
<proteinExistence type="inferred from homology"/>
<dbReference type="Proteomes" id="UP000307943">
    <property type="component" value="Unassembled WGS sequence"/>
</dbReference>
<dbReference type="InterPro" id="IPR020568">
    <property type="entry name" value="Ribosomal_Su5_D2-typ_SF"/>
</dbReference>
<dbReference type="Pfam" id="PF00288">
    <property type="entry name" value="GHMP_kinases_N"/>
    <property type="match status" value="1"/>
</dbReference>
<keyword evidence="3 8" id="KW-0418">Kinase</keyword>
<dbReference type="PROSITE" id="PS00627">
    <property type="entry name" value="GHMP_KINASES_ATP"/>
    <property type="match status" value="1"/>
</dbReference>